<dbReference type="InterPro" id="IPR036291">
    <property type="entry name" value="NAD(P)-bd_dom_sf"/>
</dbReference>
<dbReference type="PRINTS" id="PR00081">
    <property type="entry name" value="GDHRDH"/>
</dbReference>
<evidence type="ECO:0000256" key="2">
    <source>
        <dbReference type="ARBA" id="ARBA00023002"/>
    </source>
</evidence>
<dbReference type="Gene3D" id="3.40.50.720">
    <property type="entry name" value="NAD(P)-binding Rossmann-like Domain"/>
    <property type="match status" value="1"/>
</dbReference>
<dbReference type="Proteomes" id="UP001139488">
    <property type="component" value="Unassembled WGS sequence"/>
</dbReference>
<evidence type="ECO:0000313" key="4">
    <source>
        <dbReference type="EMBL" id="MCJ2376085.1"/>
    </source>
</evidence>
<dbReference type="GO" id="GO:0016491">
    <property type="term" value="F:oxidoreductase activity"/>
    <property type="evidence" value="ECO:0007669"/>
    <property type="project" value="UniProtKB-KW"/>
</dbReference>
<dbReference type="FunFam" id="3.40.50.720:FF:000173">
    <property type="entry name" value="3-oxoacyl-[acyl-carrier protein] reductase"/>
    <property type="match status" value="1"/>
</dbReference>
<protein>
    <submittedName>
        <fullName evidence="4">SDR family oxidoreductase</fullName>
    </submittedName>
</protein>
<dbReference type="NCBIfam" id="NF006072">
    <property type="entry name" value="PRK08217.1"/>
    <property type="match status" value="1"/>
</dbReference>
<accession>A0A9X1WAZ8</accession>
<sequence>MNLKQSVIAITGAGQGLGQMMAITLAHSGAELALIDVNEEALRKTQDQCHMLSVKALTYCADVTDEQQVEQTFSNIIQDFGQLDGLINNAGILRDGLLVKLKDGEISKMSLAQFDAVMNVNVTGTFLCAREAAAKMIETERQGVIINISSVARAGNIGQTNYAASKAAVATMATTWAKELARYGIRAAAIAPGVVQTAMADQLKPEAIERLKAMVPIGRIGESNEIAHAAKFILENDYVTGRVIEVDGGMRM</sequence>
<dbReference type="AlphaFoldDB" id="A0A9X1WAZ8"/>
<reference evidence="4" key="1">
    <citation type="submission" date="2021-11" db="EMBL/GenBank/DDBJ databases">
        <title>Vibrio ZSDE26 sp. nov. and Vibrio ZSDZ34 sp. nov., isolated from coastal seawater in Qingdao.</title>
        <authorList>
            <person name="Zhang P."/>
        </authorList>
    </citation>
    <scope>NUCLEOTIDE SEQUENCE</scope>
    <source>
        <strain evidence="4">ZSDZ34</strain>
    </source>
</reference>
<dbReference type="Pfam" id="PF13561">
    <property type="entry name" value="adh_short_C2"/>
    <property type="match status" value="1"/>
</dbReference>
<feature type="domain" description="Ketoreductase" evidence="3">
    <location>
        <begin position="6"/>
        <end position="193"/>
    </location>
</feature>
<evidence type="ECO:0000259" key="3">
    <source>
        <dbReference type="SMART" id="SM00822"/>
    </source>
</evidence>
<evidence type="ECO:0000256" key="1">
    <source>
        <dbReference type="ARBA" id="ARBA00006484"/>
    </source>
</evidence>
<dbReference type="PRINTS" id="PR00080">
    <property type="entry name" value="SDRFAMILY"/>
</dbReference>
<dbReference type="SUPFAM" id="SSF51735">
    <property type="entry name" value="NAD(P)-binding Rossmann-fold domains"/>
    <property type="match status" value="1"/>
</dbReference>
<organism evidence="4 5">
    <name type="scientific">Vibrio gelatinilyticus</name>
    <dbReference type="NCBI Taxonomy" id="2893468"/>
    <lineage>
        <taxon>Bacteria</taxon>
        <taxon>Pseudomonadati</taxon>
        <taxon>Pseudomonadota</taxon>
        <taxon>Gammaproteobacteria</taxon>
        <taxon>Vibrionales</taxon>
        <taxon>Vibrionaceae</taxon>
        <taxon>Vibrio</taxon>
    </lineage>
</organism>
<comment type="caution">
    <text evidence="4">The sequence shown here is derived from an EMBL/GenBank/DDBJ whole genome shotgun (WGS) entry which is preliminary data.</text>
</comment>
<dbReference type="PANTHER" id="PTHR43658">
    <property type="entry name" value="SHORT-CHAIN DEHYDROGENASE/REDUCTASE"/>
    <property type="match status" value="1"/>
</dbReference>
<dbReference type="InterPro" id="IPR020904">
    <property type="entry name" value="Sc_DH/Rdtase_CS"/>
</dbReference>
<name>A0A9X1WAZ8_9VIBR</name>
<keyword evidence="2" id="KW-0560">Oxidoreductase</keyword>
<dbReference type="PANTHER" id="PTHR43658:SF8">
    <property type="entry name" value="17-BETA-HYDROXYSTEROID DEHYDROGENASE 14-RELATED"/>
    <property type="match status" value="1"/>
</dbReference>
<dbReference type="EMBL" id="JAJNNZ010000003">
    <property type="protein sequence ID" value="MCJ2376085.1"/>
    <property type="molecule type" value="Genomic_DNA"/>
</dbReference>
<dbReference type="InterPro" id="IPR057326">
    <property type="entry name" value="KR_dom"/>
</dbReference>
<dbReference type="PROSITE" id="PS00061">
    <property type="entry name" value="ADH_SHORT"/>
    <property type="match status" value="1"/>
</dbReference>
<comment type="similarity">
    <text evidence="1">Belongs to the short-chain dehydrogenases/reductases (SDR) family.</text>
</comment>
<proteinExistence type="inferred from homology"/>
<dbReference type="SMART" id="SM00822">
    <property type="entry name" value="PKS_KR"/>
    <property type="match status" value="1"/>
</dbReference>
<evidence type="ECO:0000313" key="5">
    <source>
        <dbReference type="Proteomes" id="UP001139488"/>
    </source>
</evidence>
<keyword evidence="5" id="KW-1185">Reference proteome</keyword>
<dbReference type="InterPro" id="IPR002347">
    <property type="entry name" value="SDR_fam"/>
</dbReference>
<dbReference type="RefSeq" id="WP_244355479.1">
    <property type="nucleotide sequence ID" value="NZ_JAJNNZ010000003.1"/>
</dbReference>
<gene>
    <name evidence="4" type="ORF">LNL84_04480</name>
</gene>